<proteinExistence type="predicted"/>
<accession>A0A645IQL0</accession>
<name>A0A645IQL0_9ZZZZ</name>
<comment type="caution">
    <text evidence="1">The sequence shown here is derived from an EMBL/GenBank/DDBJ whole genome shotgun (WGS) entry which is preliminary data.</text>
</comment>
<organism evidence="1">
    <name type="scientific">bioreactor metagenome</name>
    <dbReference type="NCBI Taxonomy" id="1076179"/>
    <lineage>
        <taxon>unclassified sequences</taxon>
        <taxon>metagenomes</taxon>
        <taxon>ecological metagenomes</taxon>
    </lineage>
</organism>
<protein>
    <submittedName>
        <fullName evidence="1">Uncharacterized protein</fullName>
    </submittedName>
</protein>
<dbReference type="EMBL" id="VSSQ01120721">
    <property type="protein sequence ID" value="MPN53527.1"/>
    <property type="molecule type" value="Genomic_DNA"/>
</dbReference>
<sequence length="165" mass="18346">MQFLASALEQDHPALHQAFRTELQAFSERTRVDMSPMLSNLIVKVCYRFPNIARATVLKRVLVVSDSGRIHAEFLASFLKSLFNGSDFSAIEVTAFDLEEYSAPSFQSSAPQYDILLTTLLPLPNLHLFETVIQIEDLPSRENLNVFSIAIYGGPAASAVKQPVD</sequence>
<evidence type="ECO:0000313" key="1">
    <source>
        <dbReference type="EMBL" id="MPN53527.1"/>
    </source>
</evidence>
<gene>
    <name evidence="1" type="ORF">SDC9_201191</name>
</gene>
<dbReference type="AlphaFoldDB" id="A0A645IQL0"/>
<reference evidence="1" key="1">
    <citation type="submission" date="2019-08" db="EMBL/GenBank/DDBJ databases">
        <authorList>
            <person name="Kucharzyk K."/>
            <person name="Murdoch R.W."/>
            <person name="Higgins S."/>
            <person name="Loffler F."/>
        </authorList>
    </citation>
    <scope>NUCLEOTIDE SEQUENCE</scope>
</reference>